<feature type="region of interest" description="Disordered" evidence="1">
    <location>
        <begin position="78"/>
        <end position="106"/>
    </location>
</feature>
<dbReference type="EMBL" id="JYNX01000019">
    <property type="protein sequence ID" value="KMO84180.1"/>
    <property type="molecule type" value="Genomic_DNA"/>
</dbReference>
<accession>A0A0J6WLF4</accession>
<organism evidence="2 3">
    <name type="scientific">Mycolicibacterium chubuense</name>
    <name type="common">Mycobacterium chubuense</name>
    <dbReference type="NCBI Taxonomy" id="1800"/>
    <lineage>
        <taxon>Bacteria</taxon>
        <taxon>Bacillati</taxon>
        <taxon>Actinomycetota</taxon>
        <taxon>Actinomycetes</taxon>
        <taxon>Mycobacteriales</taxon>
        <taxon>Mycobacteriaceae</taxon>
        <taxon>Mycolicibacterium</taxon>
    </lineage>
</organism>
<dbReference type="Proteomes" id="UP000036176">
    <property type="component" value="Unassembled WGS sequence"/>
</dbReference>
<sequence length="106" mass="12197">MRKDLSSLRPHLGRWDIDEVSVQVSLQDRGRREQRVTLRTVVPELPPLIAVSTDANLAYAIAQAKHDVIRQLKEQKVAREPLQHRRHRARTVRLPSGPEYLGGRVH</sequence>
<evidence type="ECO:0008006" key="4">
    <source>
        <dbReference type="Google" id="ProtNLM"/>
    </source>
</evidence>
<proteinExistence type="predicted"/>
<evidence type="ECO:0000313" key="3">
    <source>
        <dbReference type="Proteomes" id="UP000036176"/>
    </source>
</evidence>
<protein>
    <recommendedName>
        <fullName evidence="4">Sigma 54 modulation protein / S30EA ribosomal protein</fullName>
    </recommendedName>
</protein>
<name>A0A0J6WLF4_MYCCU</name>
<keyword evidence="3" id="KW-1185">Reference proteome</keyword>
<dbReference type="AlphaFoldDB" id="A0A0J6WLF4"/>
<reference evidence="2 3" key="1">
    <citation type="journal article" date="2015" name="Genome Biol. Evol.">
        <title>Characterization of Three Mycobacterium spp. with Potential Use in Bioremediation by Genome Sequencing and Comparative Genomics.</title>
        <authorList>
            <person name="Das S."/>
            <person name="Pettersson B.M."/>
            <person name="Behra P.R."/>
            <person name="Ramesh M."/>
            <person name="Dasgupta S."/>
            <person name="Bhattacharya A."/>
            <person name="Kirsebom L.A."/>
        </authorList>
    </citation>
    <scope>NUCLEOTIDE SEQUENCE [LARGE SCALE GENOMIC DNA]</scope>
    <source>
        <strain evidence="2 3">DSM 44219</strain>
    </source>
</reference>
<evidence type="ECO:0000313" key="2">
    <source>
        <dbReference type="EMBL" id="KMO84180.1"/>
    </source>
</evidence>
<dbReference type="PATRIC" id="fig|1800.3.peg.990"/>
<comment type="caution">
    <text evidence="2">The sequence shown here is derived from an EMBL/GenBank/DDBJ whole genome shotgun (WGS) entry which is preliminary data.</text>
</comment>
<gene>
    <name evidence="2" type="ORF">MCHUDSM44219_00986</name>
</gene>
<evidence type="ECO:0000256" key="1">
    <source>
        <dbReference type="SAM" id="MobiDB-lite"/>
    </source>
</evidence>